<evidence type="ECO:0000256" key="2">
    <source>
        <dbReference type="ARBA" id="ARBA00022723"/>
    </source>
</evidence>
<evidence type="ECO:0000259" key="6">
    <source>
        <dbReference type="PROSITE" id="PS51379"/>
    </source>
</evidence>
<evidence type="ECO:0000256" key="3">
    <source>
        <dbReference type="ARBA" id="ARBA00023004"/>
    </source>
</evidence>
<dbReference type="PROSITE" id="PS00198">
    <property type="entry name" value="4FE4S_FER_1"/>
    <property type="match status" value="1"/>
</dbReference>
<dbReference type="PANTHER" id="PTHR42783:SF3">
    <property type="entry name" value="GLUTAMATE SYNTHASE [NADPH] SMALL CHAIN-RELATED"/>
    <property type="match status" value="1"/>
</dbReference>
<feature type="domain" description="2Fe-2S ferredoxin-type" evidence="5">
    <location>
        <begin position="1"/>
        <end position="78"/>
    </location>
</feature>
<dbReference type="InterPro" id="IPR017896">
    <property type="entry name" value="4Fe4S_Fe-S-bd"/>
</dbReference>
<keyword evidence="4" id="KW-0411">Iron-sulfur</keyword>
<keyword evidence="3" id="KW-0408">Iron</keyword>
<dbReference type="InterPro" id="IPR036010">
    <property type="entry name" value="2Fe-2S_ferredoxin-like_sf"/>
</dbReference>
<evidence type="ECO:0000313" key="8">
    <source>
        <dbReference type="EMBL" id="MBC5682060.1"/>
    </source>
</evidence>
<dbReference type="PROSITE" id="PS51839">
    <property type="entry name" value="4FE4S_HC3"/>
    <property type="match status" value="1"/>
</dbReference>
<accession>A0ABR7G587</accession>
<dbReference type="InterPro" id="IPR028261">
    <property type="entry name" value="DPD_II"/>
</dbReference>
<gene>
    <name evidence="8" type="ORF">H8S40_00380</name>
</gene>
<dbReference type="Proteomes" id="UP000631576">
    <property type="component" value="Unassembled WGS sequence"/>
</dbReference>
<keyword evidence="9" id="KW-1185">Reference proteome</keyword>
<evidence type="ECO:0000313" key="9">
    <source>
        <dbReference type="Proteomes" id="UP000631576"/>
    </source>
</evidence>
<comment type="caution">
    <text evidence="8">The sequence shown here is derived from an EMBL/GenBank/DDBJ whole genome shotgun (WGS) entry which is preliminary data.</text>
</comment>
<proteinExistence type="predicted"/>
<organism evidence="8 9">
    <name type="scientific">Ruminococcus hominis</name>
    <dbReference type="NCBI Taxonomy" id="2763065"/>
    <lineage>
        <taxon>Bacteria</taxon>
        <taxon>Bacillati</taxon>
        <taxon>Bacillota</taxon>
        <taxon>Clostridia</taxon>
        <taxon>Eubacteriales</taxon>
        <taxon>Oscillospiraceae</taxon>
        <taxon>Ruminococcus</taxon>
    </lineage>
</organism>
<evidence type="ECO:0000256" key="4">
    <source>
        <dbReference type="ARBA" id="ARBA00023014"/>
    </source>
</evidence>
<dbReference type="Pfam" id="PF22117">
    <property type="entry name" value="Fer4_Nqo3"/>
    <property type="match status" value="1"/>
</dbReference>
<dbReference type="RefSeq" id="WP_186864278.1">
    <property type="nucleotide sequence ID" value="NZ_JACOPE010000001.1"/>
</dbReference>
<dbReference type="Pfam" id="PF10588">
    <property type="entry name" value="NADH-G_4Fe-4S_3"/>
    <property type="match status" value="1"/>
</dbReference>
<keyword evidence="1" id="KW-0004">4Fe-4S</keyword>
<dbReference type="SUPFAM" id="SSF51971">
    <property type="entry name" value="Nucleotide-binding domain"/>
    <property type="match status" value="1"/>
</dbReference>
<dbReference type="InterPro" id="IPR023753">
    <property type="entry name" value="FAD/NAD-binding_dom"/>
</dbReference>
<feature type="domain" description="4Fe-4S ferredoxin-type" evidence="6">
    <location>
        <begin position="180"/>
        <end position="209"/>
    </location>
</feature>
<protein>
    <submittedName>
        <fullName evidence="8">FAD-dependent oxidoreductase</fullName>
    </submittedName>
</protein>
<dbReference type="SUPFAM" id="SSF46548">
    <property type="entry name" value="alpha-helical ferredoxin"/>
    <property type="match status" value="2"/>
</dbReference>
<dbReference type="Pfam" id="PF13510">
    <property type="entry name" value="Fer2_4"/>
    <property type="match status" value="1"/>
</dbReference>
<evidence type="ECO:0000259" key="5">
    <source>
        <dbReference type="PROSITE" id="PS51085"/>
    </source>
</evidence>
<evidence type="ECO:0000256" key="1">
    <source>
        <dbReference type="ARBA" id="ARBA00022485"/>
    </source>
</evidence>
<dbReference type="InterPro" id="IPR054351">
    <property type="entry name" value="NADH_UbQ_OxRdtase_ferredoxin"/>
</dbReference>
<dbReference type="InterPro" id="IPR019574">
    <property type="entry name" value="NADH_UbQ_OxRdtase_Gsu_4Fe4S-bd"/>
</dbReference>
<dbReference type="CDD" id="cd00207">
    <property type="entry name" value="fer2"/>
    <property type="match status" value="1"/>
</dbReference>
<sequence>MITITIDGKQIQTEQGTSVLEAALQNNIYIPHICHHPDLKDISACKLCYVQVEGQDKPVTSCMLKAEDGMNIVTTNEEIQHLRNVAMELILAAHPEDCSTCPKYGNCELQNLIQYMGVSAARMRTRVKGFACESGNPLYEHDMNRCILCGRCVRACNDLREVKVLQYKKKGMETYIGTLHEKLLEDANCRFCGACAEVCPTGTIRDKINYPAAERKEKLVPCRSTCPANTDVPRYIRFVKEGKYDEAAAVIREKVPFPLALGHVCSHVCETECRRCAVNEPISIRNIKRYAAEKDTGKYWRNKGKQLPDTGKNICVVGAGPAGLTAAYYLRKQGHSVTVKEALPKAGGMLQYGIPSYRMPREELDQEIAYILESGIKLETGVRVQNVTELKAQYDAVLVAIGNHEGTLLPMEGNDAEGILLNIDFLRNASMGNETGIGKRVIVLGGGNVAFDCARTAKRLGAEEIHVDCLEARDKMTADEEEIEQAQEEGIQVHPAQSFEKILKDSNNKVSGVAFSDILSFTFDENRKAIIEKAEDSYHEIQADTVIFAVGQRCGLSPEAGMERGRANSIKADEKTLETDIHGVFACGDVTYGTKSVILAIADGRKAAESIDKYLGGDGDISEVLAPVEEHPTAIGQVEGFGYEPRRNPQILSAKERKDNFDMVDRGICDADICQEASRCLQCDLRMDITRSKIWSDYDGEEGEETC</sequence>
<dbReference type="InterPro" id="IPR001041">
    <property type="entry name" value="2Fe-2S_ferredoxin-type"/>
</dbReference>
<evidence type="ECO:0000259" key="7">
    <source>
        <dbReference type="PROSITE" id="PS51839"/>
    </source>
</evidence>
<dbReference type="InterPro" id="IPR009051">
    <property type="entry name" value="Helical_ferredxn"/>
</dbReference>
<dbReference type="SUPFAM" id="SSF54292">
    <property type="entry name" value="2Fe-2S ferredoxin-like"/>
    <property type="match status" value="1"/>
</dbReference>
<dbReference type="Gene3D" id="3.50.50.60">
    <property type="entry name" value="FAD/NAD(P)-binding domain"/>
    <property type="match status" value="2"/>
</dbReference>
<dbReference type="PROSITE" id="PS51085">
    <property type="entry name" value="2FE2S_FER_2"/>
    <property type="match status" value="1"/>
</dbReference>
<dbReference type="PRINTS" id="PR00419">
    <property type="entry name" value="ADXRDTASE"/>
</dbReference>
<dbReference type="PANTHER" id="PTHR42783">
    <property type="entry name" value="GLUTAMATE SYNTHASE [NADPH] SMALL CHAIN"/>
    <property type="match status" value="1"/>
</dbReference>
<dbReference type="InterPro" id="IPR017900">
    <property type="entry name" value="4Fe4S_Fe_S_CS"/>
</dbReference>
<dbReference type="EMBL" id="JACOPE010000001">
    <property type="protein sequence ID" value="MBC5682060.1"/>
    <property type="molecule type" value="Genomic_DNA"/>
</dbReference>
<dbReference type="Gene3D" id="3.10.20.740">
    <property type="match status" value="1"/>
</dbReference>
<keyword evidence="2" id="KW-0479">Metal-binding</keyword>
<dbReference type="SUPFAM" id="SSF54862">
    <property type="entry name" value="4Fe-4S ferredoxins"/>
    <property type="match status" value="1"/>
</dbReference>
<name>A0ABR7G587_9FIRM</name>
<dbReference type="PROSITE" id="PS51379">
    <property type="entry name" value="4FE4S_FER_2"/>
    <property type="match status" value="2"/>
</dbReference>
<reference evidence="8 9" key="1">
    <citation type="submission" date="2020-08" db="EMBL/GenBank/DDBJ databases">
        <title>Genome public.</title>
        <authorList>
            <person name="Liu C."/>
            <person name="Sun Q."/>
        </authorList>
    </citation>
    <scope>NUCLEOTIDE SEQUENCE [LARGE SCALE GENOMIC DNA]</scope>
    <source>
        <strain evidence="8 9">NSJ-13</strain>
    </source>
</reference>
<dbReference type="Gene3D" id="1.10.1060.10">
    <property type="entry name" value="Alpha-helical ferredoxin"/>
    <property type="match status" value="1"/>
</dbReference>
<feature type="domain" description="4Fe-4S His(Cys)3-ligated-type" evidence="7">
    <location>
        <begin position="78"/>
        <end position="117"/>
    </location>
</feature>
<dbReference type="InterPro" id="IPR036188">
    <property type="entry name" value="FAD/NAD-bd_sf"/>
</dbReference>
<dbReference type="SMART" id="SM00929">
    <property type="entry name" value="NADH-G_4Fe-4S_3"/>
    <property type="match status" value="1"/>
</dbReference>
<dbReference type="Pfam" id="PF14691">
    <property type="entry name" value="Fer4_20"/>
    <property type="match status" value="1"/>
</dbReference>
<dbReference type="Pfam" id="PF07992">
    <property type="entry name" value="Pyr_redox_2"/>
    <property type="match status" value="1"/>
</dbReference>
<feature type="domain" description="4Fe-4S ferredoxin-type" evidence="6">
    <location>
        <begin position="137"/>
        <end position="167"/>
    </location>
</feature>